<dbReference type="InParanoid" id="F0VRL2"/>
<dbReference type="EMBL" id="LN714487">
    <property type="protein sequence ID" value="CEL71120.1"/>
    <property type="molecule type" value="Genomic_DNA"/>
</dbReference>
<organism evidence="2 4">
    <name type="scientific">Neospora caninum (strain Liverpool)</name>
    <dbReference type="NCBI Taxonomy" id="572307"/>
    <lineage>
        <taxon>Eukaryota</taxon>
        <taxon>Sar</taxon>
        <taxon>Alveolata</taxon>
        <taxon>Apicomplexa</taxon>
        <taxon>Conoidasida</taxon>
        <taxon>Coccidia</taxon>
        <taxon>Eucoccidiorida</taxon>
        <taxon>Eimeriorina</taxon>
        <taxon>Sarcocystidae</taxon>
        <taxon>Neospora</taxon>
    </lineage>
</organism>
<gene>
    <name evidence="3" type="ORF">BN1204_067840</name>
    <name evidence="2" type="ORF">NCLIV_067840</name>
</gene>
<dbReference type="VEuPathDB" id="ToxoDB:NCLIV_067840"/>
<keyword evidence="1" id="KW-0472">Membrane</keyword>
<feature type="transmembrane region" description="Helical" evidence="1">
    <location>
        <begin position="80"/>
        <end position="104"/>
    </location>
</feature>
<dbReference type="GeneID" id="13445583"/>
<feature type="transmembrane region" description="Helical" evidence="1">
    <location>
        <begin position="124"/>
        <end position="144"/>
    </location>
</feature>
<reference evidence="3" key="4">
    <citation type="journal article" date="2015" name="PLoS ONE">
        <title>Comprehensive Evaluation of Toxoplasma gondii VEG and Neospora caninum LIV Genomes with Tachyzoite Stage Transcriptome and Proteome Defines Novel Transcript Features.</title>
        <authorList>
            <person name="Ramaprasad A."/>
            <person name="Mourier T."/>
            <person name="Naeem R."/>
            <person name="Malas T.B."/>
            <person name="Moussa E."/>
            <person name="Panigrahi A."/>
            <person name="Vermont S.J."/>
            <person name="Otto T.D."/>
            <person name="Wastling J."/>
            <person name="Pain A."/>
        </authorList>
    </citation>
    <scope>NUCLEOTIDE SEQUENCE</scope>
    <source>
        <strain evidence="3">Liverpool</strain>
    </source>
</reference>
<keyword evidence="1" id="KW-0812">Transmembrane</keyword>
<dbReference type="eggNOG" id="ENOG502T0HX">
    <property type="taxonomic scope" value="Eukaryota"/>
</dbReference>
<evidence type="ECO:0000256" key="1">
    <source>
        <dbReference type="SAM" id="Phobius"/>
    </source>
</evidence>
<dbReference type="OMA" id="VACHAFC"/>
<reference evidence="2" key="2">
    <citation type="submission" date="2011-03" db="EMBL/GenBank/DDBJ databases">
        <title>Comparative genomics and transcriptomics of Neospora caninum and Toxoplasma gondii.</title>
        <authorList>
            <person name="Reid A.J."/>
            <person name="Sohal A."/>
            <person name="Harris D."/>
            <person name="Quail M."/>
            <person name="Sanders M."/>
            <person name="Berriman M."/>
            <person name="Wastling J.M."/>
            <person name="Pain A."/>
        </authorList>
    </citation>
    <scope>NUCLEOTIDE SEQUENCE</scope>
    <source>
        <strain evidence="2">Liverpool</strain>
    </source>
</reference>
<accession>F0VRL2</accession>
<evidence type="ECO:0000313" key="3">
    <source>
        <dbReference type="EMBL" id="CEL71120.1"/>
    </source>
</evidence>
<dbReference type="AlphaFoldDB" id="F0VRL2"/>
<evidence type="ECO:0008006" key="5">
    <source>
        <dbReference type="Google" id="ProtNLM"/>
    </source>
</evidence>
<dbReference type="EMBL" id="FR823393">
    <property type="protein sequence ID" value="CBZ56360.1"/>
    <property type="molecule type" value="Genomic_DNA"/>
</dbReference>
<evidence type="ECO:0000313" key="4">
    <source>
        <dbReference type="Proteomes" id="UP000007494"/>
    </source>
</evidence>
<protein>
    <recommendedName>
        <fullName evidence="5">Transmembrane protein</fullName>
    </recommendedName>
</protein>
<sequence length="179" mass="19521">MEKEPFGWFVACHAFCLLCANLLYCLISGFLPGHFGIAGMLTGNPVIAGLLYILWLGSVSTGIFFFITSEEADARKTQDLVVGFCCSYCAVAGLSFLTNVVAIYGNIGSFVALDPVPFFSVSNFFSFNVPTLTLLSVLFILWAVGFKAIGKGHLTCSKNFSRYCCMRLQAKWMSKPGTL</sequence>
<keyword evidence="1" id="KW-1133">Transmembrane helix</keyword>
<reference evidence="4" key="3">
    <citation type="journal article" date="2012" name="PLoS Pathog.">
        <title>Comparative genomics of the apicomplexan parasites Toxoplasma gondii and Neospora caninum: Coccidia differing in host range and transmission strategy.</title>
        <authorList>
            <person name="Reid A.J."/>
            <person name="Vermont S.J."/>
            <person name="Cotton J.A."/>
            <person name="Harris D."/>
            <person name="Hill-Cawthorne G.A."/>
            <person name="Konen-Waisman S."/>
            <person name="Latham S.M."/>
            <person name="Mourier T."/>
            <person name="Norton R."/>
            <person name="Quail M.A."/>
            <person name="Sanders M."/>
            <person name="Shanmugam D."/>
            <person name="Sohal A."/>
            <person name="Wasmuth J.D."/>
            <person name="Brunk B."/>
            <person name="Grigg M.E."/>
            <person name="Howard J.C."/>
            <person name="Parkinson J."/>
            <person name="Roos D.S."/>
            <person name="Trees A.J."/>
            <person name="Berriman M."/>
            <person name="Pain A."/>
            <person name="Wastling J.M."/>
        </authorList>
    </citation>
    <scope>NUCLEOTIDE SEQUENCE [LARGE SCALE GENOMIC DNA]</scope>
    <source>
        <strain evidence="4">Liverpool</strain>
    </source>
</reference>
<name>F0VRL2_NEOCL</name>
<dbReference type="OrthoDB" id="354289at2759"/>
<feature type="transmembrane region" description="Helical" evidence="1">
    <location>
        <begin position="7"/>
        <end position="31"/>
    </location>
</feature>
<reference evidence="2" key="1">
    <citation type="submission" date="2011-02" db="EMBL/GenBank/DDBJ databases">
        <authorList>
            <person name="Aslett M."/>
        </authorList>
    </citation>
    <scope>NUCLEOTIDE SEQUENCE</scope>
    <source>
        <strain evidence="2">Liverpool</strain>
    </source>
</reference>
<dbReference type="Proteomes" id="UP000007494">
    <property type="component" value="Chromosome XII"/>
</dbReference>
<evidence type="ECO:0000313" key="2">
    <source>
        <dbReference type="EMBL" id="CBZ56360.1"/>
    </source>
</evidence>
<keyword evidence="4" id="KW-1185">Reference proteome</keyword>
<proteinExistence type="predicted"/>
<feature type="transmembrane region" description="Helical" evidence="1">
    <location>
        <begin position="46"/>
        <end position="68"/>
    </location>
</feature>
<dbReference type="RefSeq" id="XP_003886385.1">
    <property type="nucleotide sequence ID" value="XM_003886336.1"/>
</dbReference>